<protein>
    <recommendedName>
        <fullName evidence="1">DUF7102 domain-containing protein</fullName>
    </recommendedName>
</protein>
<dbReference type="HOGENOM" id="CLU_2185402_0_0_1"/>
<dbReference type="GeneID" id="25298832"/>
<keyword evidence="3" id="KW-1185">Reference proteome</keyword>
<dbReference type="RefSeq" id="XP_013267046.1">
    <property type="nucleotide sequence ID" value="XM_013411592.1"/>
</dbReference>
<gene>
    <name evidence="2" type="ORF">Z518_10761</name>
</gene>
<evidence type="ECO:0000313" key="3">
    <source>
        <dbReference type="Proteomes" id="UP000053617"/>
    </source>
</evidence>
<dbReference type="Proteomes" id="UP000053617">
    <property type="component" value="Unassembled WGS sequence"/>
</dbReference>
<dbReference type="VEuPathDB" id="FungiDB:Z518_10761"/>
<organism evidence="2 3">
    <name type="scientific">Rhinocladiella mackenziei CBS 650.93</name>
    <dbReference type="NCBI Taxonomy" id="1442369"/>
    <lineage>
        <taxon>Eukaryota</taxon>
        <taxon>Fungi</taxon>
        <taxon>Dikarya</taxon>
        <taxon>Ascomycota</taxon>
        <taxon>Pezizomycotina</taxon>
        <taxon>Eurotiomycetes</taxon>
        <taxon>Chaetothyriomycetidae</taxon>
        <taxon>Chaetothyriales</taxon>
        <taxon>Herpotrichiellaceae</taxon>
        <taxon>Rhinocladiella</taxon>
    </lineage>
</organism>
<proteinExistence type="predicted"/>
<feature type="domain" description="DUF7102" evidence="1">
    <location>
        <begin position="34"/>
        <end position="103"/>
    </location>
</feature>
<sequence length="109" mass="11900">MFRQHRMRSNFRGEAYHGVPGYGIYPKSRQGSTLKPGAGLIFTNTQALNQKNLPGQSSSGNEGTIQNQIIGLVQDYDRFFVMVIVPGSGGQLLQAILDIIDTFKDSAPA</sequence>
<evidence type="ECO:0000259" key="1">
    <source>
        <dbReference type="Pfam" id="PF23394"/>
    </source>
</evidence>
<dbReference type="Pfam" id="PF23394">
    <property type="entry name" value="DUF7102"/>
    <property type="match status" value="1"/>
</dbReference>
<dbReference type="AlphaFoldDB" id="A0A0D2I254"/>
<evidence type="ECO:0000313" key="2">
    <source>
        <dbReference type="EMBL" id="KIW99833.1"/>
    </source>
</evidence>
<accession>A0A0D2I254</accession>
<dbReference type="InterPro" id="IPR055528">
    <property type="entry name" value="DUF7102"/>
</dbReference>
<dbReference type="EMBL" id="KN847484">
    <property type="protein sequence ID" value="KIW99833.1"/>
    <property type="molecule type" value="Genomic_DNA"/>
</dbReference>
<name>A0A0D2I254_9EURO</name>
<dbReference type="OrthoDB" id="3647246at2759"/>
<reference evidence="2 3" key="1">
    <citation type="submission" date="2015-01" db="EMBL/GenBank/DDBJ databases">
        <title>The Genome Sequence of Rhinocladiella mackenzie CBS 650.93.</title>
        <authorList>
            <consortium name="The Broad Institute Genomics Platform"/>
            <person name="Cuomo C."/>
            <person name="de Hoog S."/>
            <person name="Gorbushina A."/>
            <person name="Stielow B."/>
            <person name="Teixiera M."/>
            <person name="Abouelleil A."/>
            <person name="Chapman S.B."/>
            <person name="Priest M."/>
            <person name="Young S.K."/>
            <person name="Wortman J."/>
            <person name="Nusbaum C."/>
            <person name="Birren B."/>
        </authorList>
    </citation>
    <scope>NUCLEOTIDE SEQUENCE [LARGE SCALE GENOMIC DNA]</scope>
    <source>
        <strain evidence="2 3">CBS 650.93</strain>
    </source>
</reference>